<keyword evidence="6" id="KW-0597">Phosphoprotein</keyword>
<gene>
    <name evidence="11" type="ORF">GCM10011332_15150</name>
</gene>
<keyword evidence="8" id="KW-0472">Membrane</keyword>
<dbReference type="Pfam" id="PF00072">
    <property type="entry name" value="Response_reg"/>
    <property type="match status" value="1"/>
</dbReference>
<dbReference type="InterPro" id="IPR003594">
    <property type="entry name" value="HATPase_dom"/>
</dbReference>
<dbReference type="InterPro" id="IPR005467">
    <property type="entry name" value="His_kinase_dom"/>
</dbReference>
<dbReference type="Proteomes" id="UP000632498">
    <property type="component" value="Unassembled WGS sequence"/>
</dbReference>
<dbReference type="InterPro" id="IPR011006">
    <property type="entry name" value="CheY-like_superfamily"/>
</dbReference>
<feature type="transmembrane region" description="Helical" evidence="8">
    <location>
        <begin position="131"/>
        <end position="152"/>
    </location>
</feature>
<keyword evidence="5" id="KW-0902">Two-component regulatory system</keyword>
<dbReference type="Pfam" id="PF02518">
    <property type="entry name" value="HATPase_c"/>
    <property type="match status" value="1"/>
</dbReference>
<evidence type="ECO:0000313" key="11">
    <source>
        <dbReference type="EMBL" id="GGF62283.1"/>
    </source>
</evidence>
<keyword evidence="12" id="KW-1185">Reference proteome</keyword>
<evidence type="ECO:0000259" key="9">
    <source>
        <dbReference type="PROSITE" id="PS50109"/>
    </source>
</evidence>
<dbReference type="PROSITE" id="PS50109">
    <property type="entry name" value="HIS_KIN"/>
    <property type="match status" value="1"/>
</dbReference>
<dbReference type="Gene3D" id="1.10.287.130">
    <property type="match status" value="1"/>
</dbReference>
<dbReference type="CDD" id="cd00156">
    <property type="entry name" value="REC"/>
    <property type="match status" value="1"/>
</dbReference>
<evidence type="ECO:0000256" key="8">
    <source>
        <dbReference type="SAM" id="Phobius"/>
    </source>
</evidence>
<evidence type="ECO:0000256" key="3">
    <source>
        <dbReference type="ARBA" id="ARBA00022679"/>
    </source>
</evidence>
<sequence>MTSVQTEQIRLFAKAPKTIVIGHISSFAVLLYLATKSSALPSGLLIAWAILELVLTPGLLLYMKIWAKDLPEEIPQQARWIGFLNALVCLVGTSWGMMLYLSLATDDPASFAMQMAIAAGSTAASVKSLGLFRWTFICYGIPYLGLLSLKLILLGGDFVALAVLVLIFLLMMLLLAKDVLASFMDYVAIKNENLDLIAQLQNANAQARLANREKTRLLASASHDLRQPVHAMGLHLETLSDSTLPEAAQKTVAHLRQSIRNLSNMFTSLLDISLLETGNFTFQTQVIDLAAFLKNIAEEFKPLADICEASIHIKCAPYWIESDPVLLRRIVQNLLSNALKYGGKGTVTLEITHTSNTLNLHVKDQGRGIAQKERTQIFEEFKRAATTPDHVQTQDSIGLGLAIVKKLCIPLHLDLDLHSSIKGSIFTVSGLKLGHAQAATPPETTLNNSLNGLHILIVDDDPDSLRASETLLAHWGARVSYAQSLYEVKPSDAPDLVLSDFSLGNGVTAFDVQEQINQQSPHPVPFIILSGETDPKIIDEIHTRGLLLIPKPVQPARLRAAIESQLARIRR</sequence>
<feature type="transmembrane region" description="Helical" evidence="8">
    <location>
        <begin position="158"/>
        <end position="176"/>
    </location>
</feature>
<dbReference type="SMART" id="SM00387">
    <property type="entry name" value="HATPase_c"/>
    <property type="match status" value="1"/>
</dbReference>
<keyword evidence="4" id="KW-0418">Kinase</keyword>
<dbReference type="InterPro" id="IPR003661">
    <property type="entry name" value="HisK_dim/P_dom"/>
</dbReference>
<evidence type="ECO:0000313" key="12">
    <source>
        <dbReference type="Proteomes" id="UP000632498"/>
    </source>
</evidence>
<reference evidence="11" key="2">
    <citation type="submission" date="2020-09" db="EMBL/GenBank/DDBJ databases">
        <authorList>
            <person name="Sun Q."/>
            <person name="Zhou Y."/>
        </authorList>
    </citation>
    <scope>NUCLEOTIDE SEQUENCE</scope>
    <source>
        <strain evidence="11">CGMCC 1.15254</strain>
    </source>
</reference>
<evidence type="ECO:0000256" key="2">
    <source>
        <dbReference type="ARBA" id="ARBA00012438"/>
    </source>
</evidence>
<evidence type="ECO:0000256" key="6">
    <source>
        <dbReference type="PROSITE-ProRule" id="PRU00169"/>
    </source>
</evidence>
<dbReference type="PANTHER" id="PTHR43711">
    <property type="entry name" value="TWO-COMPONENT HISTIDINE KINASE"/>
    <property type="match status" value="1"/>
</dbReference>
<feature type="transmembrane region" description="Helical" evidence="8">
    <location>
        <begin position="83"/>
        <end position="103"/>
    </location>
</feature>
<keyword evidence="3" id="KW-0808">Transferase</keyword>
<dbReference type="GO" id="GO:0000155">
    <property type="term" value="F:phosphorelay sensor kinase activity"/>
    <property type="evidence" value="ECO:0007669"/>
    <property type="project" value="InterPro"/>
</dbReference>
<dbReference type="AlphaFoldDB" id="A0A917BX05"/>
<accession>A0A917BX05</accession>
<dbReference type="Gene3D" id="3.40.50.2300">
    <property type="match status" value="1"/>
</dbReference>
<feature type="domain" description="Histidine kinase" evidence="9">
    <location>
        <begin position="220"/>
        <end position="429"/>
    </location>
</feature>
<dbReference type="SUPFAM" id="SSF47384">
    <property type="entry name" value="Homodimeric domain of signal transducing histidine kinase"/>
    <property type="match status" value="1"/>
</dbReference>
<dbReference type="EMBL" id="BMHV01000009">
    <property type="protein sequence ID" value="GGF62283.1"/>
    <property type="molecule type" value="Genomic_DNA"/>
</dbReference>
<dbReference type="SUPFAM" id="SSF52172">
    <property type="entry name" value="CheY-like"/>
    <property type="match status" value="1"/>
</dbReference>
<comment type="caution">
    <text evidence="11">The sequence shown here is derived from an EMBL/GenBank/DDBJ whole genome shotgun (WGS) entry which is preliminary data.</text>
</comment>
<dbReference type="InterPro" id="IPR001789">
    <property type="entry name" value="Sig_transdc_resp-reg_receiver"/>
</dbReference>
<reference evidence="11" key="1">
    <citation type="journal article" date="2014" name="Int. J. Syst. Evol. Microbiol.">
        <title>Complete genome sequence of Corynebacterium casei LMG S-19264T (=DSM 44701T), isolated from a smear-ripened cheese.</title>
        <authorList>
            <consortium name="US DOE Joint Genome Institute (JGI-PGF)"/>
            <person name="Walter F."/>
            <person name="Albersmeier A."/>
            <person name="Kalinowski J."/>
            <person name="Ruckert C."/>
        </authorList>
    </citation>
    <scope>NUCLEOTIDE SEQUENCE</scope>
    <source>
        <strain evidence="11">CGMCC 1.15254</strain>
    </source>
</reference>
<keyword evidence="7" id="KW-0175">Coiled coil</keyword>
<dbReference type="CDD" id="cd00082">
    <property type="entry name" value="HisKA"/>
    <property type="match status" value="1"/>
</dbReference>
<dbReference type="RefSeq" id="WP_188663475.1">
    <property type="nucleotide sequence ID" value="NZ_BMHV01000009.1"/>
</dbReference>
<dbReference type="Pfam" id="PF00512">
    <property type="entry name" value="HisKA"/>
    <property type="match status" value="1"/>
</dbReference>
<dbReference type="SMART" id="SM00388">
    <property type="entry name" value="HisKA"/>
    <property type="match status" value="1"/>
</dbReference>
<evidence type="ECO:0000259" key="10">
    <source>
        <dbReference type="PROSITE" id="PS50110"/>
    </source>
</evidence>
<name>A0A917BX05_9PROT</name>
<comment type="catalytic activity">
    <reaction evidence="1">
        <text>ATP + protein L-histidine = ADP + protein N-phospho-L-histidine.</text>
        <dbReference type="EC" id="2.7.13.3"/>
    </reaction>
</comment>
<proteinExistence type="predicted"/>
<dbReference type="EC" id="2.7.13.3" evidence="2"/>
<feature type="coiled-coil region" evidence="7">
    <location>
        <begin position="186"/>
        <end position="220"/>
    </location>
</feature>
<dbReference type="InterPro" id="IPR050736">
    <property type="entry name" value="Sensor_HK_Regulatory"/>
</dbReference>
<feature type="transmembrane region" description="Helical" evidence="8">
    <location>
        <begin position="12"/>
        <end position="34"/>
    </location>
</feature>
<evidence type="ECO:0000256" key="4">
    <source>
        <dbReference type="ARBA" id="ARBA00022777"/>
    </source>
</evidence>
<dbReference type="PANTHER" id="PTHR43711:SF26">
    <property type="entry name" value="SENSOR HISTIDINE KINASE RCSC"/>
    <property type="match status" value="1"/>
</dbReference>
<dbReference type="InterPro" id="IPR036097">
    <property type="entry name" value="HisK_dim/P_sf"/>
</dbReference>
<keyword evidence="8" id="KW-1133">Transmembrane helix</keyword>
<dbReference type="SUPFAM" id="SSF55874">
    <property type="entry name" value="ATPase domain of HSP90 chaperone/DNA topoisomerase II/histidine kinase"/>
    <property type="match status" value="1"/>
</dbReference>
<keyword evidence="8" id="KW-0812">Transmembrane</keyword>
<dbReference type="SMART" id="SM00448">
    <property type="entry name" value="REC"/>
    <property type="match status" value="1"/>
</dbReference>
<feature type="modified residue" description="4-aspartylphosphate" evidence="6">
    <location>
        <position position="500"/>
    </location>
</feature>
<evidence type="ECO:0000256" key="5">
    <source>
        <dbReference type="ARBA" id="ARBA00023012"/>
    </source>
</evidence>
<dbReference type="PROSITE" id="PS50110">
    <property type="entry name" value="RESPONSE_REGULATORY"/>
    <property type="match status" value="1"/>
</dbReference>
<organism evidence="11 12">
    <name type="scientific">Terasakiella brassicae</name>
    <dbReference type="NCBI Taxonomy" id="1634917"/>
    <lineage>
        <taxon>Bacteria</taxon>
        <taxon>Pseudomonadati</taxon>
        <taxon>Pseudomonadota</taxon>
        <taxon>Alphaproteobacteria</taxon>
        <taxon>Rhodospirillales</taxon>
        <taxon>Terasakiellaceae</taxon>
        <taxon>Terasakiella</taxon>
    </lineage>
</organism>
<feature type="domain" description="Response regulatory" evidence="10">
    <location>
        <begin position="454"/>
        <end position="566"/>
    </location>
</feature>
<protein>
    <recommendedName>
        <fullName evidence="2">histidine kinase</fullName>
        <ecNumber evidence="2">2.7.13.3</ecNumber>
    </recommendedName>
</protein>
<evidence type="ECO:0000256" key="1">
    <source>
        <dbReference type="ARBA" id="ARBA00000085"/>
    </source>
</evidence>
<dbReference type="InterPro" id="IPR036890">
    <property type="entry name" value="HATPase_C_sf"/>
</dbReference>
<evidence type="ECO:0000256" key="7">
    <source>
        <dbReference type="SAM" id="Coils"/>
    </source>
</evidence>
<feature type="transmembrane region" description="Helical" evidence="8">
    <location>
        <begin position="40"/>
        <end position="62"/>
    </location>
</feature>
<dbReference type="Gene3D" id="3.30.565.10">
    <property type="entry name" value="Histidine kinase-like ATPase, C-terminal domain"/>
    <property type="match status" value="1"/>
</dbReference>